<dbReference type="InterPro" id="IPR039420">
    <property type="entry name" value="WalR-like"/>
</dbReference>
<sequence>MRVLLIEDDPATADYLAKGLGEEGHVVDLARNGKDGLFLALNESFDVIVTDRMLPGPDGLTILRAIRASGIATPVLVLTALGEVDRKVEGLEAGADDYLAKPFAFAELRARIRALARRPAAQAEQHALVVGDLRMDLLRRVVARGGRAVELLPTEFRLLEYMMRHPGEVLTRTMLLEKVWDFSFDPTTNVVDVHVSRLRRKLEAGGEPPMIRTVRGAGYVLAAPEPARTEA</sequence>
<feature type="domain" description="Response regulatory" evidence="4">
    <location>
        <begin position="2"/>
        <end position="116"/>
    </location>
</feature>
<dbReference type="Pfam" id="PF00072">
    <property type="entry name" value="Response_reg"/>
    <property type="match status" value="1"/>
</dbReference>
<dbReference type="SMART" id="SM00448">
    <property type="entry name" value="REC"/>
    <property type="match status" value="1"/>
</dbReference>
<dbReference type="SUPFAM" id="SSF52172">
    <property type="entry name" value="CheY-like"/>
    <property type="match status" value="1"/>
</dbReference>
<dbReference type="PROSITE" id="PS50110">
    <property type="entry name" value="RESPONSE_REGULATORY"/>
    <property type="match status" value="1"/>
</dbReference>
<evidence type="ECO:0000259" key="4">
    <source>
        <dbReference type="PROSITE" id="PS50110"/>
    </source>
</evidence>
<evidence type="ECO:0000256" key="3">
    <source>
        <dbReference type="PROSITE-ProRule" id="PRU01091"/>
    </source>
</evidence>
<keyword evidence="1 3" id="KW-0238">DNA-binding</keyword>
<dbReference type="Pfam" id="PF00486">
    <property type="entry name" value="Trans_reg_C"/>
    <property type="match status" value="1"/>
</dbReference>
<name>A0ABS4A9Y8_9PROT</name>
<dbReference type="InterPro" id="IPR036388">
    <property type="entry name" value="WH-like_DNA-bd_sf"/>
</dbReference>
<feature type="domain" description="OmpR/PhoB-type" evidence="5">
    <location>
        <begin position="125"/>
        <end position="223"/>
    </location>
</feature>
<keyword evidence="7" id="KW-1185">Reference proteome</keyword>
<protein>
    <submittedName>
        <fullName evidence="6">Response regulator transcription factor</fullName>
    </submittedName>
</protein>
<evidence type="ECO:0000259" key="5">
    <source>
        <dbReference type="PROSITE" id="PS51755"/>
    </source>
</evidence>
<dbReference type="RefSeq" id="WP_209378044.1">
    <property type="nucleotide sequence ID" value="NZ_JAGIZB010000002.1"/>
</dbReference>
<keyword evidence="2" id="KW-0597">Phosphoprotein</keyword>
<organism evidence="6 7">
    <name type="scientific">Pararoseomonas baculiformis</name>
    <dbReference type="NCBI Taxonomy" id="2820812"/>
    <lineage>
        <taxon>Bacteria</taxon>
        <taxon>Pseudomonadati</taxon>
        <taxon>Pseudomonadota</taxon>
        <taxon>Alphaproteobacteria</taxon>
        <taxon>Acetobacterales</taxon>
        <taxon>Acetobacteraceae</taxon>
        <taxon>Pararoseomonas</taxon>
    </lineage>
</organism>
<feature type="modified residue" description="4-aspartylphosphate" evidence="2">
    <location>
        <position position="51"/>
    </location>
</feature>
<dbReference type="PANTHER" id="PTHR48111:SF76">
    <property type="entry name" value="TWO-COMPONENT RESPONSE REGULATOR"/>
    <property type="match status" value="1"/>
</dbReference>
<accession>A0ABS4A9Y8</accession>
<dbReference type="PANTHER" id="PTHR48111">
    <property type="entry name" value="REGULATOR OF RPOS"/>
    <property type="match status" value="1"/>
</dbReference>
<gene>
    <name evidence="6" type="ORF">J8J14_03425</name>
</gene>
<dbReference type="PROSITE" id="PS51755">
    <property type="entry name" value="OMPR_PHOB"/>
    <property type="match status" value="1"/>
</dbReference>
<dbReference type="InterPro" id="IPR001867">
    <property type="entry name" value="OmpR/PhoB-type_DNA-bd"/>
</dbReference>
<dbReference type="Gene3D" id="6.10.250.690">
    <property type="match status" value="1"/>
</dbReference>
<evidence type="ECO:0000313" key="7">
    <source>
        <dbReference type="Proteomes" id="UP000681594"/>
    </source>
</evidence>
<feature type="DNA-binding region" description="OmpR/PhoB-type" evidence="3">
    <location>
        <begin position="125"/>
        <end position="223"/>
    </location>
</feature>
<proteinExistence type="predicted"/>
<dbReference type="SMART" id="SM00862">
    <property type="entry name" value="Trans_reg_C"/>
    <property type="match status" value="1"/>
</dbReference>
<dbReference type="Gene3D" id="1.10.10.10">
    <property type="entry name" value="Winged helix-like DNA-binding domain superfamily/Winged helix DNA-binding domain"/>
    <property type="match status" value="1"/>
</dbReference>
<reference evidence="6 7" key="1">
    <citation type="submission" date="2021-03" db="EMBL/GenBank/DDBJ databases">
        <authorList>
            <person name="So Y."/>
        </authorList>
    </citation>
    <scope>NUCLEOTIDE SEQUENCE [LARGE SCALE GENOMIC DNA]</scope>
    <source>
        <strain evidence="6 7">SSH11</strain>
    </source>
</reference>
<comment type="caution">
    <text evidence="6">The sequence shown here is derived from an EMBL/GenBank/DDBJ whole genome shotgun (WGS) entry which is preliminary data.</text>
</comment>
<evidence type="ECO:0000313" key="6">
    <source>
        <dbReference type="EMBL" id="MBP0443821.1"/>
    </source>
</evidence>
<dbReference type="CDD" id="cd00383">
    <property type="entry name" value="trans_reg_C"/>
    <property type="match status" value="1"/>
</dbReference>
<dbReference type="CDD" id="cd19935">
    <property type="entry name" value="REC_OmpR_CusR-like"/>
    <property type="match status" value="1"/>
</dbReference>
<dbReference type="EMBL" id="JAGIZB010000002">
    <property type="protein sequence ID" value="MBP0443821.1"/>
    <property type="molecule type" value="Genomic_DNA"/>
</dbReference>
<dbReference type="Proteomes" id="UP000681594">
    <property type="component" value="Unassembled WGS sequence"/>
</dbReference>
<evidence type="ECO:0000256" key="1">
    <source>
        <dbReference type="ARBA" id="ARBA00023125"/>
    </source>
</evidence>
<dbReference type="InterPro" id="IPR001789">
    <property type="entry name" value="Sig_transdc_resp-reg_receiver"/>
</dbReference>
<dbReference type="InterPro" id="IPR011006">
    <property type="entry name" value="CheY-like_superfamily"/>
</dbReference>
<dbReference type="Gene3D" id="3.40.50.2300">
    <property type="match status" value="1"/>
</dbReference>
<evidence type="ECO:0000256" key="2">
    <source>
        <dbReference type="PROSITE-ProRule" id="PRU00169"/>
    </source>
</evidence>